<reference evidence="1 2" key="1">
    <citation type="journal article" date="2014" name="Nature">
        <title>Sequential evolution of bacterial morphology by co-option of a developmental regulator.</title>
        <authorList>
            <person name="Jiang C."/>
            <person name="Brown P.J."/>
            <person name="Ducret A."/>
            <person name="Brun Y.V."/>
        </authorList>
    </citation>
    <scope>NUCLEOTIDE SEQUENCE [LARGE SCALE GENOMIC DNA]</scope>
    <source>
        <strain evidence="1 2">DSM 16100</strain>
    </source>
</reference>
<keyword evidence="2" id="KW-1185">Reference proteome</keyword>
<organism evidence="1 2">
    <name type="scientific">Asticcacaulis benevestitus DSM 16100 = ATCC BAA-896</name>
    <dbReference type="NCBI Taxonomy" id="1121022"/>
    <lineage>
        <taxon>Bacteria</taxon>
        <taxon>Pseudomonadati</taxon>
        <taxon>Pseudomonadota</taxon>
        <taxon>Alphaproteobacteria</taxon>
        <taxon>Caulobacterales</taxon>
        <taxon>Caulobacteraceae</taxon>
        <taxon>Asticcacaulis</taxon>
    </lineage>
</organism>
<accession>V4PKP1</accession>
<evidence type="ECO:0000313" key="2">
    <source>
        <dbReference type="Proteomes" id="UP000017837"/>
    </source>
</evidence>
<proteinExistence type="predicted"/>
<sequence length="118" mass="12649">MDTYLVCKSDWKGAVPYVKAAMNGPQQNASYYISLVQTRQLIGDFAPTLAELSEAETKAPPRAPHIPLRVASLMGLNQPVETLALAEQCKTEETLTIGTACMNAAGKTYEGEPLPPPG</sequence>
<gene>
    <name evidence="1" type="ORF">ABENE_16840</name>
</gene>
<protein>
    <submittedName>
        <fullName evidence="1">Uncharacterized protein</fullName>
    </submittedName>
</protein>
<dbReference type="STRING" id="1121022.GCA_000376105_03660"/>
<dbReference type="AlphaFoldDB" id="V4PKP1"/>
<name>V4PKP1_9CAUL</name>
<dbReference type="RefSeq" id="WP_018083341.1">
    <property type="nucleotide sequence ID" value="NZ_AQWM01000029.1"/>
</dbReference>
<comment type="caution">
    <text evidence="1">The sequence shown here is derived from an EMBL/GenBank/DDBJ whole genome shotgun (WGS) entry which is preliminary data.</text>
</comment>
<evidence type="ECO:0000313" key="1">
    <source>
        <dbReference type="EMBL" id="ESQ87819.1"/>
    </source>
</evidence>
<dbReference type="Proteomes" id="UP000017837">
    <property type="component" value="Unassembled WGS sequence"/>
</dbReference>
<dbReference type="PATRIC" id="fig|1121022.4.peg.3426"/>
<dbReference type="EMBL" id="AWGB01000041">
    <property type="protein sequence ID" value="ESQ87819.1"/>
    <property type="molecule type" value="Genomic_DNA"/>
</dbReference>